<name>A0A147ETH8_MICTE</name>
<protein>
    <submittedName>
        <fullName evidence="1">Uncharacterized protein</fullName>
    </submittedName>
</protein>
<organism evidence="1 2">
    <name type="scientific">Microbacterium testaceum</name>
    <name type="common">Aureobacterium testaceum</name>
    <name type="synonym">Brevibacterium testaceum</name>
    <dbReference type="NCBI Taxonomy" id="2033"/>
    <lineage>
        <taxon>Bacteria</taxon>
        <taxon>Bacillati</taxon>
        <taxon>Actinomycetota</taxon>
        <taxon>Actinomycetes</taxon>
        <taxon>Micrococcales</taxon>
        <taxon>Microbacteriaceae</taxon>
        <taxon>Microbacterium</taxon>
    </lineage>
</organism>
<sequence length="122" mass="13595">MIRSFGSKAAFLDAKIESELIDIEPEDAAERDAAALKAAAQHARQTARADAIDRLVSEWGSERGAHDRLRSASVGIERLHRLEAAPLREPDELVRVMRVARVSWSTLSVRTNLSRQALMKHL</sequence>
<dbReference type="Proteomes" id="UP000075025">
    <property type="component" value="Unassembled WGS sequence"/>
</dbReference>
<dbReference type="EMBL" id="LDRT01000138">
    <property type="protein sequence ID" value="KTR88548.1"/>
    <property type="molecule type" value="Genomic_DNA"/>
</dbReference>
<dbReference type="AlphaFoldDB" id="A0A147ETH8"/>
<reference evidence="1 2" key="1">
    <citation type="journal article" date="2016" name="Front. Microbiol.">
        <title>Genomic Resource of Rice Seed Associated Bacteria.</title>
        <authorList>
            <person name="Midha S."/>
            <person name="Bansal K."/>
            <person name="Sharma S."/>
            <person name="Kumar N."/>
            <person name="Patil P.P."/>
            <person name="Chaudhry V."/>
            <person name="Patil P.B."/>
        </authorList>
    </citation>
    <scope>NUCLEOTIDE SEQUENCE [LARGE SCALE GENOMIC DNA]</scope>
    <source>
        <strain evidence="1 2">NS220</strain>
    </source>
</reference>
<proteinExistence type="predicted"/>
<dbReference type="PATRIC" id="fig|2033.6.peg.788"/>
<evidence type="ECO:0000313" key="2">
    <source>
        <dbReference type="Proteomes" id="UP000075025"/>
    </source>
</evidence>
<evidence type="ECO:0000313" key="1">
    <source>
        <dbReference type="EMBL" id="KTR88548.1"/>
    </source>
</evidence>
<comment type="caution">
    <text evidence="1">The sequence shown here is derived from an EMBL/GenBank/DDBJ whole genome shotgun (WGS) entry which is preliminary data.</text>
</comment>
<accession>A0A147ETH8</accession>
<gene>
    <name evidence="1" type="ORF">NS220_16180</name>
</gene>